<keyword evidence="1" id="KW-0677">Repeat</keyword>
<dbReference type="FunFam" id="1.10.238.10:FF:000178">
    <property type="entry name" value="Calmodulin-2 A"/>
    <property type="match status" value="1"/>
</dbReference>
<dbReference type="AlphaFoldDB" id="A0A0S4IQZ6"/>
<dbReference type="InterPro" id="IPR018247">
    <property type="entry name" value="EF_Hand_1_Ca_BS"/>
</dbReference>
<accession>A0A0S4IQZ6</accession>
<dbReference type="CDD" id="cd00051">
    <property type="entry name" value="EFh"/>
    <property type="match status" value="1"/>
</dbReference>
<evidence type="ECO:0000256" key="1">
    <source>
        <dbReference type="ARBA" id="ARBA00022737"/>
    </source>
</evidence>
<dbReference type="VEuPathDB" id="TriTrypDB:BSAL_60815"/>
<dbReference type="Gene3D" id="1.10.238.10">
    <property type="entry name" value="EF-hand"/>
    <property type="match status" value="2"/>
</dbReference>
<gene>
    <name evidence="4" type="ORF">BSAL_60815</name>
</gene>
<organism evidence="4 5">
    <name type="scientific">Bodo saltans</name>
    <name type="common">Flagellated protozoan</name>
    <dbReference type="NCBI Taxonomy" id="75058"/>
    <lineage>
        <taxon>Eukaryota</taxon>
        <taxon>Discoba</taxon>
        <taxon>Euglenozoa</taxon>
        <taxon>Kinetoplastea</taxon>
        <taxon>Metakinetoplastina</taxon>
        <taxon>Eubodonida</taxon>
        <taxon>Bodonidae</taxon>
        <taxon>Bodo</taxon>
    </lineage>
</organism>
<dbReference type="GO" id="GO:0005509">
    <property type="term" value="F:calcium ion binding"/>
    <property type="evidence" value="ECO:0007669"/>
    <property type="project" value="InterPro"/>
</dbReference>
<dbReference type="SUPFAM" id="SSF47473">
    <property type="entry name" value="EF-hand"/>
    <property type="match status" value="1"/>
</dbReference>
<dbReference type="PROSITE" id="PS00018">
    <property type="entry name" value="EF_HAND_1"/>
    <property type="match status" value="2"/>
</dbReference>
<dbReference type="PANTHER" id="PTHR23048:SF0">
    <property type="entry name" value="CALMODULIN LIKE 3"/>
    <property type="match status" value="1"/>
</dbReference>
<name>A0A0S4IQZ6_BODSA</name>
<dbReference type="OrthoDB" id="343296at2759"/>
<evidence type="ECO:0000313" key="4">
    <source>
        <dbReference type="EMBL" id="CUF26571.1"/>
    </source>
</evidence>
<sequence length="172" mass="19246">MDDHHHDPVSHDKVAELKEAFALFDYNGTGSITTEELRVIIMSLLASDFSEEELQRILEEADADGSGSVDFAEFVSLMVAANGWASDDQADGLNNPSAKEMMSLFSEHDPRGTSFVDRNQFESVIRSGDAGLSSAETEEMWNDAVKFHCVRKDRIHYKKFIAKLVVSETKRK</sequence>
<evidence type="ECO:0000313" key="5">
    <source>
        <dbReference type="Proteomes" id="UP000051952"/>
    </source>
</evidence>
<dbReference type="SMART" id="SM00054">
    <property type="entry name" value="EFh"/>
    <property type="match status" value="2"/>
</dbReference>
<dbReference type="EMBL" id="CYKH01000278">
    <property type="protein sequence ID" value="CUF26571.1"/>
    <property type="molecule type" value="Genomic_DNA"/>
</dbReference>
<feature type="domain" description="EF-hand" evidence="3">
    <location>
        <begin position="49"/>
        <end position="84"/>
    </location>
</feature>
<dbReference type="Proteomes" id="UP000051952">
    <property type="component" value="Unassembled WGS sequence"/>
</dbReference>
<evidence type="ECO:0000256" key="2">
    <source>
        <dbReference type="ARBA" id="ARBA00022837"/>
    </source>
</evidence>
<dbReference type="InterPro" id="IPR002048">
    <property type="entry name" value="EF_hand_dom"/>
</dbReference>
<dbReference type="GO" id="GO:0016460">
    <property type="term" value="C:myosin II complex"/>
    <property type="evidence" value="ECO:0007669"/>
    <property type="project" value="TreeGrafter"/>
</dbReference>
<dbReference type="InterPro" id="IPR050230">
    <property type="entry name" value="CALM/Myosin/TropC-like"/>
</dbReference>
<keyword evidence="2" id="KW-0106">Calcium</keyword>
<dbReference type="PROSITE" id="PS50222">
    <property type="entry name" value="EF_HAND_2"/>
    <property type="match status" value="2"/>
</dbReference>
<dbReference type="Pfam" id="PF13499">
    <property type="entry name" value="EF-hand_7"/>
    <property type="match status" value="1"/>
</dbReference>
<evidence type="ECO:0000259" key="3">
    <source>
        <dbReference type="PROSITE" id="PS50222"/>
    </source>
</evidence>
<dbReference type="InterPro" id="IPR011992">
    <property type="entry name" value="EF-hand-dom_pair"/>
</dbReference>
<proteinExistence type="predicted"/>
<protein>
    <submittedName>
        <fullName evidence="4">Calcium-binding protein, putative</fullName>
    </submittedName>
</protein>
<keyword evidence="5" id="KW-1185">Reference proteome</keyword>
<dbReference type="PANTHER" id="PTHR23048">
    <property type="entry name" value="MYOSIN LIGHT CHAIN 1, 3"/>
    <property type="match status" value="1"/>
</dbReference>
<reference evidence="5" key="1">
    <citation type="submission" date="2015-09" db="EMBL/GenBank/DDBJ databases">
        <authorList>
            <consortium name="Pathogen Informatics"/>
        </authorList>
    </citation>
    <scope>NUCLEOTIDE SEQUENCE [LARGE SCALE GENOMIC DNA]</scope>
    <source>
        <strain evidence="5">Lake Konstanz</strain>
    </source>
</reference>
<feature type="domain" description="EF-hand" evidence="3">
    <location>
        <begin position="12"/>
        <end position="47"/>
    </location>
</feature>